<dbReference type="InterPro" id="IPR006212">
    <property type="entry name" value="Furin_repeat"/>
</dbReference>
<name>A0A8S1RNA4_9CILI</name>
<dbReference type="EMBL" id="CAJJDN010000192">
    <property type="protein sequence ID" value="CAD8128580.1"/>
    <property type="molecule type" value="Genomic_DNA"/>
</dbReference>
<accession>A0A8S1RNA4</accession>
<dbReference type="OrthoDB" id="290445at2759"/>
<feature type="transmembrane region" description="Helical" evidence="1">
    <location>
        <begin position="2486"/>
        <end position="2510"/>
    </location>
</feature>
<evidence type="ECO:0000313" key="2">
    <source>
        <dbReference type="EMBL" id="CAD8128580.1"/>
    </source>
</evidence>
<evidence type="ECO:0000256" key="1">
    <source>
        <dbReference type="SAM" id="Phobius"/>
    </source>
</evidence>
<feature type="transmembrane region" description="Helical" evidence="1">
    <location>
        <begin position="2667"/>
        <end position="2687"/>
    </location>
</feature>
<proteinExistence type="predicted"/>
<dbReference type="PANTHER" id="PTHR11319">
    <property type="entry name" value="G PROTEIN-COUPLED RECEPTOR-RELATED"/>
    <property type="match status" value="1"/>
</dbReference>
<feature type="transmembrane region" description="Helical" evidence="1">
    <location>
        <begin position="2530"/>
        <end position="2557"/>
    </location>
</feature>
<dbReference type="PANTHER" id="PTHR11319:SF35">
    <property type="entry name" value="OUTER MEMBRANE PROTEIN PMPC-RELATED"/>
    <property type="match status" value="1"/>
</dbReference>
<protein>
    <submittedName>
        <fullName evidence="2">Uncharacterized protein</fullName>
    </submittedName>
</protein>
<comment type="caution">
    <text evidence="2">The sequence shown here is derived from an EMBL/GenBank/DDBJ whole genome shotgun (WGS) entry which is preliminary data.</text>
</comment>
<keyword evidence="1" id="KW-0812">Transmembrane</keyword>
<organism evidence="2 3">
    <name type="scientific">Paramecium sonneborni</name>
    <dbReference type="NCBI Taxonomy" id="65129"/>
    <lineage>
        <taxon>Eukaryota</taxon>
        <taxon>Sar</taxon>
        <taxon>Alveolata</taxon>
        <taxon>Ciliophora</taxon>
        <taxon>Intramacronucleata</taxon>
        <taxon>Oligohymenophorea</taxon>
        <taxon>Peniculida</taxon>
        <taxon>Parameciidae</taxon>
        <taxon>Paramecium</taxon>
    </lineage>
</organism>
<keyword evidence="1" id="KW-1133">Transmembrane helix</keyword>
<dbReference type="CDD" id="cd00064">
    <property type="entry name" value="FU"/>
    <property type="match status" value="1"/>
</dbReference>
<gene>
    <name evidence="2" type="ORF">PSON_ATCC_30995.1.T1920006</name>
</gene>
<keyword evidence="1" id="KW-0472">Membrane</keyword>
<reference evidence="2" key="1">
    <citation type="submission" date="2021-01" db="EMBL/GenBank/DDBJ databases">
        <authorList>
            <consortium name="Genoscope - CEA"/>
            <person name="William W."/>
        </authorList>
    </citation>
    <scope>NUCLEOTIDE SEQUENCE</scope>
</reference>
<feature type="transmembrane region" description="Helical" evidence="1">
    <location>
        <begin position="2338"/>
        <end position="2365"/>
    </location>
</feature>
<keyword evidence="3" id="KW-1185">Reference proteome</keyword>
<feature type="transmembrane region" description="Helical" evidence="1">
    <location>
        <begin position="2450"/>
        <end position="2474"/>
    </location>
</feature>
<feature type="transmembrane region" description="Helical" evidence="1">
    <location>
        <begin position="2594"/>
        <end position="2621"/>
    </location>
</feature>
<sequence length="2810" mass="325829">MLVLLLLIKQCVQQTTNHGFWFQYLPFSNIKASGEFILNDKSVFIGQNIMANYNFNQGTTQQKLYIWLSFNSVTLNITVSDEGTITNLTQDPTNFEGIWFYVYFENLEEGSKLYIKGSQLWSLLLNTKNIIPVLNQYGKVNNLNFDYFHGKYSEMQFFTRKPFNNDNEFEEFVIGNIQSPQSYNKTTVDIFNGLKILGDVFFQTKFSLLGYKYQIRCWVKVSYENVIERQRYLLMRLTLNENYRNDSFLGDRVLLMSYVLDPSLTNYNLFSVSVLAYTYPYPQLAFYTRSKNTFVIQNTTNRDRFQKWHYIYYQYLVEKTYLKVIYPDDQEVIQTFNALQFHNQYVYLYVGADSFFYKSYLAGKIQLEITYNYEEEQTYDMKCYYSCLTCNGPTQSDCVTCPQNSNRLWKFGFCACEFGFVDLDLTQKCSKMNELYPIMNQTYQNNTFKCNYGEFVIDNKCMSCPSSINDYQLNCADCLLNSGNWFQNPVCTFDYKRYALTSTYLKFNRNESQQEIFYINSQLQNLELCQGCLKYCNDITKISCIQFNHHYFSCKQGYFVQGNICQKCMDNCINCNSSQTCNKCIKLYEFDGLRCQKCPINCAICNSDINCLTCQPSFALFKGACYGCGAQCSICEFYFDEVKQYFINRCLKCKDPSLFEISFDALKCQMVTIKYCFYSIQQYYFVDYPQTTIDLYFQPMQINSLITNICARCISGYTYSNVSSTCYKSSQVCQESGFYNGTFYCLIGGETASSILGCEQKLQNCYECVNYLNKIICLNCFPGYYADHIVGMCVQCPKQCQSCSQQFKKNKSNWKKDIRPFFEFYVNKNVNHDYLTYVESSDPDDFEVICITCQTGYEIYNDNCIKKCPSDCLECLIINNTKVCSKCSYSNHGLILSTNNNICYQCHSLCKLCVPSLNLPNTQFTNQCLLPVFEDTVFDSNIYQFSNCPNDKTCQMSMSISLNLICIQGQSTSNVFDIPYNQELDLSYVFQLLYSNGLFNYMNEQNVQTLNIYLTTQTCTFPKNLVISQEFSQNVYTLKKVSLYIMGLYSNSTVNFLGDIYIKEFHSLWIKNLNIDFSDASITFNFNQDQTTIGFENANFKGKGSFNFQYSHLLAFSMINIQMDGFQFENLESLLKIESIQSVILQNLRLSNVIFRNSTFFYFQNVDQLILNSITIESNYLYNSKLFYTNQITLIEKFIIKQTSFEMSSAFQGLDNRFHNFQVLMNQLKDSSYISKSQNIQLLNSLFEGNYITQNSYLVHVSDKIQKFDILLDHIQFFLNSIYHSSSFLYVESSTVLQIINLEMLMPPIENDVNYAFKIFSNSFTLKDSIIEIDNQISAIFEATNLDLFSFVNITIYQKYQLAGLSQSLDCINLLDSKQPIINLLNIKRIEFQIVNFTNIFTYNQPVIKIISTQFNFECLININNSIFQDSLIIKSTNNITVAFIAIESKNNIFINLTNSRFINTIYKEYIGLNTYGSSANNLYFLVPQGSVYFYNNIFRSNLIIGSLNSNMYIQCQKFLIVMCIFKDMNIFNKLFYEVLSFKYYDLQYKEQLEHDFKVKSYGGIAQIYVEEIQISNSQFETYTGYKGGCMYIITLNNGIFSIINTVFKNGQAIIGQLESQGGTFIIDSKGSKLDFQIINCTIQNSWSFDKGGFVMITLSDQSSILFQNVSITDVHSLQSSLISIEINDFISQQYLLQIEDCIIQNTKIGYQDYLKLLQMKDLIYIFTFDTYDSVLIETQKGKLSIKNLVVQNIIGYGFITDKQSYSVVLDTLNIINFIIQKRPLMFFDRSLGPIIITNSRFHDIYQNYTKVICVYSQLQLKQLKYQCINQSHTLSSLFNNYLKLCDQNLTISYDYQNFNIFQIFQTESQVQITSIIFSNIHCINCSIFLVESNNRIVIQHTKFIQNIGNSTILNIKKTNFKNRLLFKYADDIMTKMGQVLIKNTQFISNKGQNGGCIYASEVSISCYSVLFQNNTAMFGGAIYLNKGSLEMTDTQIIGNIALSGAGIYSTHPLSIQQNRGNIIQDNQESDILGYLQSYPSKLALSLDNLQVFENRVKYQNETCKIEEVINQIMLPNNVEIQNYQILSKNFSEHGLLGNQLNYISSFQVYNNLNYKFRLRPLNDFYERQYHLQDTQCNILSRLISNNDSTDYLSVNNVQFNMTTQDYNLDNLRILTNEDLQLEIRCSSIKIPIYDKQNQHIIQFHNNYSLLINVKTFPCQRGEILTESMCVQCVGQTYSLKENSLKCSVGDQEMIESVIPSNIQIKPTNWRPYFDNDEIYPCIINPEKCLGGWAAGPDSCIQGSFGALCETCDIYDIRGQGSYFKSNMQCFQCQDSNLAYLSLLIVGLWTLISMVISVNSSLEILKLEFLRTKLKGGGLKTFADSQESSSLYKMMFHYLQIISTLTTFQLQFPNLVNIAISSTGSPTKSLENSIDCFLITLKMDILHSRIIWIIVAPCLYLCFVFFIYFFIILARRQNQKLNVSQIILLQTFVTMQPSMIGVLISILGFREISGYYWVIGDVSYRYDNNLYFSSILALPILFGLTVIIPLLMFIKLYQNRNSLNKIKSKWGYLFSEFNENAYFWELVRLGMKNFVIIIITLFDQYIVLKATIVFLLIQAYQSLTKSYQPFKTKNLNQMEEFGSKVLSISIVLGASSYQMLQTVLKNYIYIFYVIILEANCAFLYQIFSKVIQEYIDNNSILIDKIKNYIKTKFPLILRLPICKNILIQKKRNSSSTKFRKVAKTLKELIQSQRRKNFMDLQQDDSLILLQSPDPLLKSQELKHGINFSGSDMLLSDLRDQKLQSRRISGR</sequence>
<dbReference type="Proteomes" id="UP000692954">
    <property type="component" value="Unassembled WGS sequence"/>
</dbReference>
<evidence type="ECO:0000313" key="3">
    <source>
        <dbReference type="Proteomes" id="UP000692954"/>
    </source>
</evidence>